<dbReference type="PANTHER" id="PTHR43790:SF3">
    <property type="entry name" value="D-ALLOSE IMPORT ATP-BINDING PROTEIN ALSA-RELATED"/>
    <property type="match status" value="1"/>
</dbReference>
<feature type="domain" description="ABC transporter" evidence="10">
    <location>
        <begin position="6"/>
        <end position="495"/>
    </location>
</feature>
<dbReference type="Pfam" id="PF00005">
    <property type="entry name" value="ABC_tran"/>
    <property type="match status" value="2"/>
</dbReference>
<keyword evidence="3" id="KW-1003">Cell membrane</keyword>
<evidence type="ECO:0000256" key="4">
    <source>
        <dbReference type="ARBA" id="ARBA00022597"/>
    </source>
</evidence>
<evidence type="ECO:0000256" key="8">
    <source>
        <dbReference type="ARBA" id="ARBA00022967"/>
    </source>
</evidence>
<name>A0A136Q5U9_9FIRM</name>
<dbReference type="CDD" id="cd03215">
    <property type="entry name" value="ABC_Carb_Monos_II"/>
    <property type="match status" value="1"/>
</dbReference>
<keyword evidence="6" id="KW-0547">Nucleotide-binding</keyword>
<dbReference type="Proteomes" id="UP000070366">
    <property type="component" value="Unassembled WGS sequence"/>
</dbReference>
<evidence type="ECO:0000256" key="7">
    <source>
        <dbReference type="ARBA" id="ARBA00022840"/>
    </source>
</evidence>
<keyword evidence="7" id="KW-0067">ATP-binding</keyword>
<proteinExistence type="predicted"/>
<dbReference type="EMBL" id="LSZW01000054">
    <property type="protein sequence ID" value="KXK65936.1"/>
    <property type="molecule type" value="Genomic_DNA"/>
</dbReference>
<dbReference type="GO" id="GO:0005524">
    <property type="term" value="F:ATP binding"/>
    <property type="evidence" value="ECO:0007669"/>
    <property type="project" value="UniProtKB-KW"/>
</dbReference>
<evidence type="ECO:0000259" key="10">
    <source>
        <dbReference type="PROSITE" id="PS50893"/>
    </source>
</evidence>
<dbReference type="PROSITE" id="PS00211">
    <property type="entry name" value="ABC_TRANSPORTER_1"/>
    <property type="match status" value="1"/>
</dbReference>
<keyword evidence="9" id="KW-0472">Membrane</keyword>
<dbReference type="GO" id="GO:0016887">
    <property type="term" value="F:ATP hydrolysis activity"/>
    <property type="evidence" value="ECO:0007669"/>
    <property type="project" value="InterPro"/>
</dbReference>
<dbReference type="RefSeq" id="WP_066517665.1">
    <property type="nucleotide sequence ID" value="NZ_CABMOF010000001.1"/>
</dbReference>
<dbReference type="InterPro" id="IPR050107">
    <property type="entry name" value="ABC_carbohydrate_import_ATPase"/>
</dbReference>
<dbReference type="InterPro" id="IPR017871">
    <property type="entry name" value="ABC_transporter-like_CS"/>
</dbReference>
<evidence type="ECO:0000313" key="12">
    <source>
        <dbReference type="Proteomes" id="UP000070366"/>
    </source>
</evidence>
<dbReference type="KEGG" id="cmiu:B1H56_06350"/>
<evidence type="ECO:0000256" key="2">
    <source>
        <dbReference type="ARBA" id="ARBA00022448"/>
    </source>
</evidence>
<evidence type="ECO:0000256" key="1">
    <source>
        <dbReference type="ARBA" id="ARBA00004202"/>
    </source>
</evidence>
<dbReference type="SUPFAM" id="SSF52540">
    <property type="entry name" value="P-loop containing nucleoside triphosphate hydrolases"/>
    <property type="match status" value="2"/>
</dbReference>
<evidence type="ECO:0000256" key="3">
    <source>
        <dbReference type="ARBA" id="ARBA00022475"/>
    </source>
</evidence>
<accession>A0A136Q5U9</accession>
<dbReference type="FunFam" id="3.40.50.300:FF:000127">
    <property type="entry name" value="Ribose import ATP-binding protein RbsA"/>
    <property type="match status" value="1"/>
</dbReference>
<keyword evidence="2" id="KW-0813">Transport</keyword>
<dbReference type="PROSITE" id="PS50893">
    <property type="entry name" value="ABC_TRANSPORTER_2"/>
    <property type="match status" value="1"/>
</dbReference>
<dbReference type="AlphaFoldDB" id="A0A136Q5U9"/>
<gene>
    <name evidence="11" type="ORF">HMPREF3293_01228</name>
</gene>
<dbReference type="OrthoDB" id="9771863at2"/>
<dbReference type="SMART" id="SM00382">
    <property type="entry name" value="AAA"/>
    <property type="match status" value="2"/>
</dbReference>
<dbReference type="PANTHER" id="PTHR43790">
    <property type="entry name" value="CARBOHYDRATE TRANSPORT ATP-BINDING PROTEIN MG119-RELATED"/>
    <property type="match status" value="1"/>
</dbReference>
<dbReference type="GO" id="GO:0005886">
    <property type="term" value="C:plasma membrane"/>
    <property type="evidence" value="ECO:0007669"/>
    <property type="project" value="UniProtKB-SubCell"/>
</dbReference>
<dbReference type="InterPro" id="IPR003439">
    <property type="entry name" value="ABC_transporter-like_ATP-bd"/>
</dbReference>
<dbReference type="InterPro" id="IPR003593">
    <property type="entry name" value="AAA+_ATPase"/>
</dbReference>
<protein>
    <submittedName>
        <fullName evidence="11">Putative sugar ABC transporter, ATP binding protein</fullName>
    </submittedName>
</protein>
<dbReference type="PATRIC" id="fig|626937.4.peg.1214"/>
<evidence type="ECO:0000256" key="9">
    <source>
        <dbReference type="ARBA" id="ARBA00023136"/>
    </source>
</evidence>
<sequence length="497" mass="54927">MQDYILEVKDLCKYYPGVKALDGVSVGFKEGEVHALAGENGAGKSTLIKMLTGAIEPTRGEIVLNGESYPKLGPIEAIEKGISAVYQEFNLIPYLTVAENVFYGKEIMKGAFVNKKAMAAEVQKALDEFEIKLNPMAVISDLGVAYQQITEIVKAVMANSKVLIMDEPTAPLTNKETELLFNIVDKLKKNKVTIIFISHRMEEMFEICDRVTVLRDGKYISTKEVKDITRKELITDMVGRELGENYPERVTELGEPVLRVKGLTNDKIKDVSFEVRKGEILGFGGLVGAGRTEVMQALFGADRIESGEVYLNGKRVRIKSPGDALDHGIGLLPEDRKNQGVLLGLSVKENVTFSSLGQAMRGPFVDKKKDTAIAEEYVGKLQIKTPSINQLVKNLSGGNQQKVVLAKMLATQCDVIIFDEPTRGIDVGAKQEIYNLMRHLTDEEGKTILMVSSEMPELIGMSDRMLVMRFGYVVGELKREEFSQELILEYASGLIGG</sequence>
<keyword evidence="12" id="KW-1185">Reference proteome</keyword>
<keyword evidence="4" id="KW-0762">Sugar transport</keyword>
<dbReference type="STRING" id="626937.HMPREF3293_01228"/>
<dbReference type="InterPro" id="IPR027417">
    <property type="entry name" value="P-loop_NTPase"/>
</dbReference>
<evidence type="ECO:0000256" key="5">
    <source>
        <dbReference type="ARBA" id="ARBA00022737"/>
    </source>
</evidence>
<comment type="caution">
    <text evidence="11">The sequence shown here is derived from an EMBL/GenBank/DDBJ whole genome shotgun (WGS) entry which is preliminary data.</text>
</comment>
<dbReference type="Gene3D" id="3.40.50.300">
    <property type="entry name" value="P-loop containing nucleotide triphosphate hydrolases"/>
    <property type="match status" value="2"/>
</dbReference>
<keyword evidence="8" id="KW-1278">Translocase</keyword>
<reference evidence="12" key="1">
    <citation type="submission" date="2016-02" db="EMBL/GenBank/DDBJ databases">
        <authorList>
            <person name="Mitreva M."/>
            <person name="Pepin K.H."/>
            <person name="Mihindukulasuriya K.A."/>
            <person name="Fulton R."/>
            <person name="Fronick C."/>
            <person name="O'Laughlin M."/>
            <person name="Miner T."/>
            <person name="Herter B."/>
            <person name="Rosa B.A."/>
            <person name="Cordes M."/>
            <person name="Tomlinson C."/>
            <person name="Wollam A."/>
            <person name="Palsikar V.B."/>
            <person name="Mardis E.R."/>
            <person name="Wilson R.K."/>
        </authorList>
    </citation>
    <scope>NUCLEOTIDE SEQUENCE [LARGE SCALE GENOMIC DNA]</scope>
    <source>
        <strain evidence="12">DSM 22607</strain>
    </source>
</reference>
<dbReference type="CDD" id="cd03216">
    <property type="entry name" value="ABC_Carb_Monos_I"/>
    <property type="match status" value="1"/>
</dbReference>
<evidence type="ECO:0000256" key="6">
    <source>
        <dbReference type="ARBA" id="ARBA00022741"/>
    </source>
</evidence>
<evidence type="ECO:0000313" key="11">
    <source>
        <dbReference type="EMBL" id="KXK65936.1"/>
    </source>
</evidence>
<organism evidence="11 12">
    <name type="scientific">Christensenella minuta</name>
    <dbReference type="NCBI Taxonomy" id="626937"/>
    <lineage>
        <taxon>Bacteria</taxon>
        <taxon>Bacillati</taxon>
        <taxon>Bacillota</taxon>
        <taxon>Clostridia</taxon>
        <taxon>Christensenellales</taxon>
        <taxon>Christensenellaceae</taxon>
        <taxon>Christensenella</taxon>
    </lineage>
</organism>
<comment type="subcellular location">
    <subcellularLocation>
        <location evidence="1">Cell membrane</location>
        <topology evidence="1">Peripheral membrane protein</topology>
    </subcellularLocation>
</comment>
<keyword evidence="5" id="KW-0677">Repeat</keyword>